<dbReference type="GO" id="GO:0055085">
    <property type="term" value="P:transmembrane transport"/>
    <property type="evidence" value="ECO:0007669"/>
    <property type="project" value="TreeGrafter"/>
</dbReference>
<dbReference type="HOGENOM" id="CLU_031275_0_2_10"/>
<evidence type="ECO:0000256" key="2">
    <source>
        <dbReference type="ARBA" id="ARBA00009773"/>
    </source>
</evidence>
<dbReference type="GO" id="GO:0005886">
    <property type="term" value="C:plasma membrane"/>
    <property type="evidence" value="ECO:0007669"/>
    <property type="project" value="UniProtKB-SubCell"/>
</dbReference>
<evidence type="ECO:0000313" key="9">
    <source>
        <dbReference type="EMBL" id="AEE53468.1"/>
    </source>
</evidence>
<accession>F4KUR5</accession>
<organism evidence="9 10">
    <name type="scientific">Haliscomenobacter hydrossis (strain ATCC 27775 / DSM 1100 / LMG 10767 / O)</name>
    <dbReference type="NCBI Taxonomy" id="760192"/>
    <lineage>
        <taxon>Bacteria</taxon>
        <taxon>Pseudomonadati</taxon>
        <taxon>Bacteroidota</taxon>
        <taxon>Saprospiria</taxon>
        <taxon>Saprospirales</taxon>
        <taxon>Haliscomenobacteraceae</taxon>
        <taxon>Haliscomenobacter</taxon>
    </lineage>
</organism>
<keyword evidence="6 8" id="KW-1133">Transmembrane helix</keyword>
<gene>
    <name evidence="9" type="ordered locus">Halhy_5645</name>
</gene>
<keyword evidence="4" id="KW-1003">Cell membrane</keyword>
<feature type="transmembrane region" description="Helical" evidence="8">
    <location>
        <begin position="64"/>
        <end position="86"/>
    </location>
</feature>
<feature type="transmembrane region" description="Helical" evidence="8">
    <location>
        <begin position="35"/>
        <end position="57"/>
    </location>
</feature>
<reference evidence="9 10" key="1">
    <citation type="journal article" date="2011" name="Stand. Genomic Sci.">
        <title>Complete genome sequence of Haliscomenobacter hydrossis type strain (O).</title>
        <authorList>
            <consortium name="US DOE Joint Genome Institute (JGI-PGF)"/>
            <person name="Daligault H."/>
            <person name="Lapidus A."/>
            <person name="Zeytun A."/>
            <person name="Nolan M."/>
            <person name="Lucas S."/>
            <person name="Del Rio T.G."/>
            <person name="Tice H."/>
            <person name="Cheng J.F."/>
            <person name="Tapia R."/>
            <person name="Han C."/>
            <person name="Goodwin L."/>
            <person name="Pitluck S."/>
            <person name="Liolios K."/>
            <person name="Pagani I."/>
            <person name="Ivanova N."/>
            <person name="Huntemann M."/>
            <person name="Mavromatis K."/>
            <person name="Mikhailova N."/>
            <person name="Pati A."/>
            <person name="Chen A."/>
            <person name="Palaniappan K."/>
            <person name="Land M."/>
            <person name="Hauser L."/>
            <person name="Brambilla E.M."/>
            <person name="Rohde M."/>
            <person name="Verbarg S."/>
            <person name="Goker M."/>
            <person name="Bristow J."/>
            <person name="Eisen J.A."/>
            <person name="Markowitz V."/>
            <person name="Hugenholtz P."/>
            <person name="Kyrpides N.C."/>
            <person name="Klenk H.P."/>
            <person name="Woyke T."/>
        </authorList>
    </citation>
    <scope>NUCLEOTIDE SEQUENCE [LARGE SCALE GENOMIC DNA]</scope>
    <source>
        <strain evidence="10">ATCC 27775 / DSM 1100 / LMG 10767 / O</strain>
    </source>
</reference>
<evidence type="ECO:0000313" key="10">
    <source>
        <dbReference type="Proteomes" id="UP000008461"/>
    </source>
</evidence>
<comment type="subcellular location">
    <subcellularLocation>
        <location evidence="1">Cell membrane</location>
        <topology evidence="1">Multi-pass membrane protein</topology>
    </subcellularLocation>
</comment>
<evidence type="ECO:0000256" key="7">
    <source>
        <dbReference type="ARBA" id="ARBA00023136"/>
    </source>
</evidence>
<keyword evidence="10" id="KW-1185">Reference proteome</keyword>
<keyword evidence="7 8" id="KW-0472">Membrane</keyword>
<evidence type="ECO:0000256" key="8">
    <source>
        <dbReference type="SAM" id="Phobius"/>
    </source>
</evidence>
<evidence type="ECO:0008006" key="11">
    <source>
        <dbReference type="Google" id="ProtNLM"/>
    </source>
</evidence>
<evidence type="ECO:0000256" key="6">
    <source>
        <dbReference type="ARBA" id="ARBA00022989"/>
    </source>
</evidence>
<dbReference type="PANTHER" id="PTHR21716">
    <property type="entry name" value="TRANSMEMBRANE PROTEIN"/>
    <property type="match status" value="1"/>
</dbReference>
<sequence>MEMSTLIKLPFYAKTALLLIGLYVFVSILSIGQDIILPLVYAAIIAISVSPVVSFLVKKKINRAIAIFIVLILALMFIVGLILLLVSQASMFSQAWPQLVLKFDDLCDQAINWASGWLGVSIRQINTWITDTKADLWNNSNAVIGITLTTMSGVLAAIFLTPVYIFMILFYQPHLVEFAHRLFGVANNSQVSEILTETKTIIQGYLVGLFAEFAIVAVLNILGLLVLRMEYAILLGIVGALLNVIPYLGGIIAMGLFAAIALVTKSPIYIAYVIVLYSVIQFIDNNYIVPKIVGSKVKLNALISIVAVIVGAAIWGIPGMFLSIPLTAVIKLILDRIEPWKPWGFLLGDTMPPLVKLDLNFSGIVKKTKRKEKSVKDVTLP</sequence>
<evidence type="ECO:0000256" key="4">
    <source>
        <dbReference type="ARBA" id="ARBA00022475"/>
    </source>
</evidence>
<dbReference type="InterPro" id="IPR002549">
    <property type="entry name" value="AI-2E-like"/>
</dbReference>
<comment type="similarity">
    <text evidence="2">Belongs to the autoinducer-2 exporter (AI-2E) (TC 2.A.86) family.</text>
</comment>
<feature type="transmembrane region" description="Helical" evidence="8">
    <location>
        <begin position="269"/>
        <end position="289"/>
    </location>
</feature>
<feature type="transmembrane region" description="Helical" evidence="8">
    <location>
        <begin position="142"/>
        <end position="171"/>
    </location>
</feature>
<feature type="transmembrane region" description="Helical" evidence="8">
    <location>
        <begin position="233"/>
        <end position="262"/>
    </location>
</feature>
<keyword evidence="5 8" id="KW-0812">Transmembrane</keyword>
<evidence type="ECO:0000256" key="1">
    <source>
        <dbReference type="ARBA" id="ARBA00004651"/>
    </source>
</evidence>
<name>F4KUR5_HALH1</name>
<dbReference type="RefSeq" id="WP_013767997.1">
    <property type="nucleotide sequence ID" value="NC_015510.1"/>
</dbReference>
<evidence type="ECO:0000256" key="3">
    <source>
        <dbReference type="ARBA" id="ARBA00022448"/>
    </source>
</evidence>
<feature type="transmembrane region" description="Helical" evidence="8">
    <location>
        <begin position="12"/>
        <end position="29"/>
    </location>
</feature>
<dbReference type="Pfam" id="PF01594">
    <property type="entry name" value="AI-2E_transport"/>
    <property type="match status" value="1"/>
</dbReference>
<feature type="transmembrane region" description="Helical" evidence="8">
    <location>
        <begin position="301"/>
        <end position="334"/>
    </location>
</feature>
<dbReference type="PANTHER" id="PTHR21716:SF53">
    <property type="entry name" value="PERMEASE PERM-RELATED"/>
    <property type="match status" value="1"/>
</dbReference>
<feature type="transmembrane region" description="Helical" evidence="8">
    <location>
        <begin position="205"/>
        <end position="227"/>
    </location>
</feature>
<protein>
    <recommendedName>
        <fullName evidence="11">Permease</fullName>
    </recommendedName>
</protein>
<keyword evidence="3" id="KW-0813">Transport</keyword>
<evidence type="ECO:0000256" key="5">
    <source>
        <dbReference type="ARBA" id="ARBA00022692"/>
    </source>
</evidence>
<proteinExistence type="inferred from homology"/>
<dbReference type="EMBL" id="CP002691">
    <property type="protein sequence ID" value="AEE53468.1"/>
    <property type="molecule type" value="Genomic_DNA"/>
</dbReference>
<dbReference type="Proteomes" id="UP000008461">
    <property type="component" value="Chromosome"/>
</dbReference>
<dbReference type="STRING" id="760192.Halhy_5645"/>
<reference key="2">
    <citation type="submission" date="2011-04" db="EMBL/GenBank/DDBJ databases">
        <title>Complete sequence of chromosome of Haliscomenobacter hydrossis DSM 1100.</title>
        <authorList>
            <consortium name="US DOE Joint Genome Institute (JGI-PGF)"/>
            <person name="Lucas S."/>
            <person name="Han J."/>
            <person name="Lapidus A."/>
            <person name="Bruce D."/>
            <person name="Goodwin L."/>
            <person name="Pitluck S."/>
            <person name="Peters L."/>
            <person name="Kyrpides N."/>
            <person name="Mavromatis K."/>
            <person name="Ivanova N."/>
            <person name="Ovchinnikova G."/>
            <person name="Pagani I."/>
            <person name="Daligault H."/>
            <person name="Detter J.C."/>
            <person name="Han C."/>
            <person name="Land M."/>
            <person name="Hauser L."/>
            <person name="Markowitz V."/>
            <person name="Cheng J.-F."/>
            <person name="Hugenholtz P."/>
            <person name="Woyke T."/>
            <person name="Wu D."/>
            <person name="Verbarg S."/>
            <person name="Frueling A."/>
            <person name="Brambilla E."/>
            <person name="Klenk H.-P."/>
            <person name="Eisen J.A."/>
        </authorList>
    </citation>
    <scope>NUCLEOTIDE SEQUENCE</scope>
    <source>
        <strain>DSM 1100</strain>
    </source>
</reference>
<dbReference type="eggNOG" id="COG0628">
    <property type="taxonomic scope" value="Bacteria"/>
</dbReference>
<dbReference type="KEGG" id="hhy:Halhy_5645"/>
<dbReference type="AlphaFoldDB" id="F4KUR5"/>
<dbReference type="OrthoDB" id="9793390at2"/>